<organism evidence="1 2">
    <name type="scientific">Candidatus Opimibacter skivensis</name>
    <dbReference type="NCBI Taxonomy" id="2982028"/>
    <lineage>
        <taxon>Bacteria</taxon>
        <taxon>Pseudomonadati</taxon>
        <taxon>Bacteroidota</taxon>
        <taxon>Saprospiria</taxon>
        <taxon>Saprospirales</taxon>
        <taxon>Saprospiraceae</taxon>
        <taxon>Candidatus Opimibacter</taxon>
    </lineage>
</organism>
<evidence type="ECO:0000313" key="2">
    <source>
        <dbReference type="Proteomes" id="UP000808337"/>
    </source>
</evidence>
<accession>A0A9D7XMV5</accession>
<dbReference type="EMBL" id="JADKGY010000006">
    <property type="protein sequence ID" value="MBK9982689.1"/>
    <property type="molecule type" value="Genomic_DNA"/>
</dbReference>
<dbReference type="Pfam" id="PF14109">
    <property type="entry name" value="GldH_lipo"/>
    <property type="match status" value="1"/>
</dbReference>
<reference evidence="1 2" key="1">
    <citation type="submission" date="2020-10" db="EMBL/GenBank/DDBJ databases">
        <title>Connecting structure to function with the recovery of over 1000 high-quality activated sludge metagenome-assembled genomes encoding full-length rRNA genes using long-read sequencing.</title>
        <authorList>
            <person name="Singleton C.M."/>
            <person name="Petriglieri F."/>
            <person name="Kristensen J.M."/>
            <person name="Kirkegaard R.H."/>
            <person name="Michaelsen T.Y."/>
            <person name="Andersen M.H."/>
            <person name="Karst S.M."/>
            <person name="Dueholm M.S."/>
            <person name="Nielsen P.H."/>
            <person name="Albertsen M."/>
        </authorList>
    </citation>
    <scope>NUCLEOTIDE SEQUENCE [LARGE SCALE GENOMIC DNA]</scope>
    <source>
        <strain evidence="1">Ribe_18-Q3-R11-54_MAXAC.273</strain>
    </source>
</reference>
<proteinExistence type="predicted"/>
<keyword evidence="1" id="KW-0449">Lipoprotein</keyword>
<protein>
    <submittedName>
        <fullName evidence="1">Gliding motility lipoprotein GldH</fullName>
    </submittedName>
</protein>
<comment type="caution">
    <text evidence="1">The sequence shown here is derived from an EMBL/GenBank/DDBJ whole genome shotgun (WGS) entry which is preliminary data.</text>
</comment>
<dbReference type="InterPro" id="IPR020018">
    <property type="entry name" value="Motility-assoc_lipoprot_GldH"/>
</dbReference>
<sequence>MIRYLCIGFFVVASMSSCKKDILAHAKWDFHDHGWITGDNKMMNITASDTTQAYLMDIEIEHKASYKYQNLYIRLLTTFPSGKKISSVTSLELANPDGSWAGKCGSKTCKVTLPLQRGFTFPELGKYQLTIEPYMRVDTIDGIKRMSVTCRKRAE</sequence>
<dbReference type="PROSITE" id="PS51257">
    <property type="entry name" value="PROKAR_LIPOPROTEIN"/>
    <property type="match status" value="1"/>
</dbReference>
<name>A0A9D7XMV5_9BACT</name>
<dbReference type="Proteomes" id="UP000808337">
    <property type="component" value="Unassembled WGS sequence"/>
</dbReference>
<gene>
    <name evidence="1" type="ORF">IPP15_09750</name>
</gene>
<evidence type="ECO:0000313" key="1">
    <source>
        <dbReference type="EMBL" id="MBK9982689.1"/>
    </source>
</evidence>
<dbReference type="AlphaFoldDB" id="A0A9D7XMV5"/>